<evidence type="ECO:0000256" key="3">
    <source>
        <dbReference type="ARBA" id="ARBA00022448"/>
    </source>
</evidence>
<evidence type="ECO:0000256" key="6">
    <source>
        <dbReference type="ARBA" id="ARBA00023136"/>
    </source>
</evidence>
<dbReference type="InterPro" id="IPR003423">
    <property type="entry name" value="OMP_efflux"/>
</dbReference>
<dbReference type="PANTHER" id="PTHR30026:SF20">
    <property type="entry name" value="OUTER MEMBRANE PROTEIN TOLC"/>
    <property type="match status" value="1"/>
</dbReference>
<dbReference type="RefSeq" id="WP_108370802.1">
    <property type="nucleotide sequence ID" value="NZ_CP028811.1"/>
</dbReference>
<dbReference type="PANTHER" id="PTHR30026">
    <property type="entry name" value="OUTER MEMBRANE PROTEIN TOLC"/>
    <property type="match status" value="1"/>
</dbReference>
<dbReference type="InterPro" id="IPR051906">
    <property type="entry name" value="TolC-like"/>
</dbReference>
<keyword evidence="6" id="KW-0472">Membrane</keyword>
<dbReference type="GO" id="GO:0015288">
    <property type="term" value="F:porin activity"/>
    <property type="evidence" value="ECO:0007669"/>
    <property type="project" value="TreeGrafter"/>
</dbReference>
<keyword evidence="7" id="KW-0998">Cell outer membrane</keyword>
<keyword evidence="3" id="KW-0813">Transport</keyword>
<dbReference type="Pfam" id="PF02321">
    <property type="entry name" value="OEP"/>
    <property type="match status" value="2"/>
</dbReference>
<protein>
    <submittedName>
        <fullName evidence="9">TolC family protein</fullName>
    </submittedName>
</protein>
<evidence type="ECO:0000256" key="4">
    <source>
        <dbReference type="ARBA" id="ARBA00022452"/>
    </source>
</evidence>
<proteinExistence type="inferred from homology"/>
<feature type="chain" id="PRO_5015558719" evidence="8">
    <location>
        <begin position="22"/>
        <end position="445"/>
    </location>
</feature>
<dbReference type="SUPFAM" id="SSF56954">
    <property type="entry name" value="Outer membrane efflux proteins (OEP)"/>
    <property type="match status" value="1"/>
</dbReference>
<evidence type="ECO:0000256" key="1">
    <source>
        <dbReference type="ARBA" id="ARBA00004442"/>
    </source>
</evidence>
<dbReference type="OrthoDB" id="680214at2"/>
<dbReference type="EMBL" id="CP028811">
    <property type="protein sequence ID" value="AWA30192.1"/>
    <property type="molecule type" value="Genomic_DNA"/>
</dbReference>
<keyword evidence="4" id="KW-1134">Transmembrane beta strand</keyword>
<evidence type="ECO:0000256" key="7">
    <source>
        <dbReference type="ARBA" id="ARBA00023237"/>
    </source>
</evidence>
<sequence>MKTSKLILPALLLSGWFSAQAQQKTSLSLHDAVQLALSKNEQSLLADTKVRTREYDLAVVKNNRYPDFKLSGQYLRLTNADVKLKSSDEASTDPNAEPASSPKVNQLVIAQANANMPIFSGFKLRHSIAASENLYKAEKASAQYTKEETAMRVVQYYADLYKAQKSVELLRESLKSSQQRVTDFTALETNGIIARNDLLKSQLQESRIQLSLDDAEKNVRIINYNLVTLLKLSPETLIEVSPDNLDPDLFSKTIKSEGEALANRKDLEALDFEQKATESSIKVAKSNYYPSLSLVGGYAFIDLQNVVRVENAMNIGVGLSYNLSSLFKNSKDVKAARSRSEEVRLQQSILTDRIKSQIVAAREDYDLSVKQNQVYAEAVKQADENYRIVKDKYDNGLSDTNDLLEADVEDLTAKINQAYAKANMVLKYYELLDATGQLTQSFNLN</sequence>
<feature type="signal peptide" evidence="8">
    <location>
        <begin position="1"/>
        <end position="21"/>
    </location>
</feature>
<evidence type="ECO:0000256" key="8">
    <source>
        <dbReference type="SAM" id="SignalP"/>
    </source>
</evidence>
<reference evidence="9 10" key="1">
    <citation type="submission" date="2018-04" db="EMBL/GenBank/DDBJ databases">
        <title>Genome sequencing of Flavobacterium sp. HYN0048.</title>
        <authorList>
            <person name="Yi H."/>
            <person name="Baek C."/>
        </authorList>
    </citation>
    <scope>NUCLEOTIDE SEQUENCE [LARGE SCALE GENOMIC DNA]</scope>
    <source>
        <strain evidence="9 10">HYN0048</strain>
    </source>
</reference>
<keyword evidence="8" id="KW-0732">Signal</keyword>
<comment type="similarity">
    <text evidence="2">Belongs to the outer membrane factor (OMF) (TC 1.B.17) family.</text>
</comment>
<keyword evidence="5" id="KW-0812">Transmembrane</keyword>
<dbReference type="GO" id="GO:1990281">
    <property type="term" value="C:efflux pump complex"/>
    <property type="evidence" value="ECO:0007669"/>
    <property type="project" value="TreeGrafter"/>
</dbReference>
<name>A0A2S0RHJ3_9FLAO</name>
<dbReference type="KEGG" id="fmg:HYN48_08905"/>
<dbReference type="GO" id="GO:0015562">
    <property type="term" value="F:efflux transmembrane transporter activity"/>
    <property type="evidence" value="ECO:0007669"/>
    <property type="project" value="InterPro"/>
</dbReference>
<keyword evidence="10" id="KW-1185">Reference proteome</keyword>
<organism evidence="9 10">
    <name type="scientific">Flavobacterium magnum</name>
    <dbReference type="NCBI Taxonomy" id="2162713"/>
    <lineage>
        <taxon>Bacteria</taxon>
        <taxon>Pseudomonadati</taxon>
        <taxon>Bacteroidota</taxon>
        <taxon>Flavobacteriia</taxon>
        <taxon>Flavobacteriales</taxon>
        <taxon>Flavobacteriaceae</taxon>
        <taxon>Flavobacterium</taxon>
    </lineage>
</organism>
<dbReference type="AlphaFoldDB" id="A0A2S0RHJ3"/>
<dbReference type="Gene3D" id="1.20.1600.10">
    <property type="entry name" value="Outer membrane efflux proteins (OEP)"/>
    <property type="match status" value="1"/>
</dbReference>
<evidence type="ECO:0000313" key="9">
    <source>
        <dbReference type="EMBL" id="AWA30192.1"/>
    </source>
</evidence>
<evidence type="ECO:0000256" key="5">
    <source>
        <dbReference type="ARBA" id="ARBA00022692"/>
    </source>
</evidence>
<evidence type="ECO:0000256" key="2">
    <source>
        <dbReference type="ARBA" id="ARBA00007613"/>
    </source>
</evidence>
<accession>A0A2S0RHJ3</accession>
<gene>
    <name evidence="9" type="ORF">HYN48_08905</name>
</gene>
<dbReference type="Proteomes" id="UP000244193">
    <property type="component" value="Chromosome"/>
</dbReference>
<evidence type="ECO:0000313" key="10">
    <source>
        <dbReference type="Proteomes" id="UP000244193"/>
    </source>
</evidence>
<comment type="subcellular location">
    <subcellularLocation>
        <location evidence="1">Cell outer membrane</location>
    </subcellularLocation>
</comment>
<dbReference type="GO" id="GO:0009279">
    <property type="term" value="C:cell outer membrane"/>
    <property type="evidence" value="ECO:0007669"/>
    <property type="project" value="UniProtKB-SubCell"/>
</dbReference>